<evidence type="ECO:0000313" key="2">
    <source>
        <dbReference type="Proteomes" id="UP000016842"/>
    </source>
</evidence>
<evidence type="ECO:0000313" key="1">
    <source>
        <dbReference type="EMBL" id="ERM03100.1"/>
    </source>
</evidence>
<accession>U4VAT2</accession>
<dbReference type="EMBL" id="ASXJ01000040">
    <property type="protein sequence ID" value="ERM03100.1"/>
    <property type="molecule type" value="Genomic_DNA"/>
</dbReference>
<reference evidence="1 2" key="1">
    <citation type="journal article" date="2014" name="FEMS Microbiol. Lett.">
        <title>Genome sequencing analysis reveals virulence-related gene content of Ochrobactrum intermedium strain 229E, a urease-positive strain isolated from the human gastric niche.</title>
        <authorList>
            <person name="Kulkarni G.J."/>
            <person name="Shetty S."/>
            <person name="Dharne M.S."/>
            <person name="Shouche Y.S."/>
        </authorList>
    </citation>
    <scope>NUCLEOTIDE SEQUENCE [LARGE SCALE GENOMIC DNA]</scope>
    <source>
        <strain evidence="1 2">229E</strain>
    </source>
</reference>
<organism evidence="1 2">
    <name type="scientific">Brucella intermedia 229E</name>
    <dbReference type="NCBI Taxonomy" id="1337887"/>
    <lineage>
        <taxon>Bacteria</taxon>
        <taxon>Pseudomonadati</taxon>
        <taxon>Pseudomonadota</taxon>
        <taxon>Alphaproteobacteria</taxon>
        <taxon>Hyphomicrobiales</taxon>
        <taxon>Brucellaceae</taxon>
        <taxon>Brucella/Ochrobactrum group</taxon>
        <taxon>Brucella</taxon>
    </lineage>
</organism>
<proteinExistence type="predicted"/>
<comment type="caution">
    <text evidence="1">The sequence shown here is derived from an EMBL/GenBank/DDBJ whole genome shotgun (WGS) entry which is preliminary data.</text>
</comment>
<name>U4VAT2_9HYPH</name>
<protein>
    <submittedName>
        <fullName evidence="1">Uncharacterized protein</fullName>
    </submittedName>
</protein>
<gene>
    <name evidence="1" type="ORF">Q644_13215</name>
</gene>
<dbReference type="AlphaFoldDB" id="U4VAT2"/>
<dbReference type="Proteomes" id="UP000016842">
    <property type="component" value="Unassembled WGS sequence"/>
</dbReference>
<sequence length="35" mass="4140">MIIARLILEIDAFCWLFHQVAHWRVVLPVLHDAGR</sequence>